<dbReference type="Gene3D" id="3.40.50.1110">
    <property type="entry name" value="SGNH hydrolase"/>
    <property type="match status" value="1"/>
</dbReference>
<protein>
    <recommendedName>
        <fullName evidence="2">SGNH hydrolase-type esterase domain-containing protein</fullName>
    </recommendedName>
</protein>
<proteinExistence type="predicted"/>
<dbReference type="SUPFAM" id="SSF52266">
    <property type="entry name" value="SGNH hydrolase"/>
    <property type="match status" value="1"/>
</dbReference>
<gene>
    <name evidence="1" type="ORF">Orisa03_00036</name>
</gene>
<name>A0AAU6W3P8_9VIRU</name>
<organism evidence="1">
    <name type="scientific">Pseudomonas phage Orisa03</name>
    <dbReference type="NCBI Taxonomy" id="3138542"/>
    <lineage>
        <taxon>Viruses</taxon>
    </lineage>
</organism>
<evidence type="ECO:0000313" key="1">
    <source>
        <dbReference type="EMBL" id="XAI70769.1"/>
    </source>
</evidence>
<accession>A0AAU6W3P8</accession>
<reference evidence="1" key="1">
    <citation type="journal article" date="2024" name="J. Gen. Virol.">
        <title>Novel phages of Pseudomonas syringae unveil numerous potential auxiliary metabolic genes.</title>
        <authorList>
            <person name="Feltin C."/>
            <person name="Garneau J.R."/>
            <person name="Morris C.E."/>
            <person name="Berard A."/>
            <person name="Torres-Barcelo C."/>
        </authorList>
    </citation>
    <scope>NUCLEOTIDE SEQUENCE</scope>
</reference>
<dbReference type="InterPro" id="IPR036514">
    <property type="entry name" value="SGNH_hydro_sf"/>
</dbReference>
<dbReference type="EMBL" id="PP179327">
    <property type="protein sequence ID" value="XAI70769.1"/>
    <property type="molecule type" value="Genomic_DNA"/>
</dbReference>
<evidence type="ECO:0008006" key="2">
    <source>
        <dbReference type="Google" id="ProtNLM"/>
    </source>
</evidence>
<sequence length="594" mass="62860">MSNPLLSSATSAGATGASMQAQFINKMSIQSYVTGTGSVTATVVVEGSNNESDWVPITTLTMSGTSRASDGGVLETFFQQIRARVTAISGTSASVSVDYIRARHRYQRNKCVCLGGLHLPIEVHMELGVGAFQSGSGAISPYGSGLRLVTVGSSYTQQASGWSANKITNGTRGRASWLNYLNNQQFDYDIWRVYDSTISAWRLIGCNQGYGGQLSAEILSRLPNTLALKPDIVDYQGGDNDLSMLTADQIWPNIKAYCDACLKAGVKDVRLNSCFPRMTSASGWPAGNVARKRRNALNRLKRAYAAVTSGVTYVNNDQTMLDTTSVNGEATAGLIYDGIHHLQPGALAAARAQSASSTSVGQVFHSIPNDDIYDAVENPFGNLLTNGILAGATGAATGTGAYPAGAQSNMSGTGLTQKLTTLADGTLELVITTTGTGAVSEVAYGGFTFVISGTFLKDQAFRLLAPVTYLVGPAVLGVRGQIRAAGTVDGAAKIYYAYDMEHFVSSSYPSTYTQYWPCQTESLPGTVRTPSLISESDDTSLRFGIQVYVNTSVAGTTTVRLKGMRGGPVDLPWLRMGVPRDLGLAQAPSTEAQI</sequence>